<dbReference type="InterPro" id="IPR001509">
    <property type="entry name" value="Epimerase_deHydtase"/>
</dbReference>
<dbReference type="STRING" id="930129.SAMN05216352_108231"/>
<evidence type="ECO:0000256" key="1">
    <source>
        <dbReference type="ARBA" id="ARBA00009353"/>
    </source>
</evidence>
<gene>
    <name evidence="4" type="ORF">SAMN05216352_108231</name>
</gene>
<name>A0A1G8LCF9_9BACI</name>
<dbReference type="EMBL" id="FNDU01000008">
    <property type="protein sequence ID" value="SDI53137.1"/>
    <property type="molecule type" value="Genomic_DNA"/>
</dbReference>
<feature type="domain" description="DUF1731" evidence="3">
    <location>
        <begin position="252"/>
        <end position="298"/>
    </location>
</feature>
<dbReference type="InterPro" id="IPR010099">
    <property type="entry name" value="SDR39U1"/>
</dbReference>
<comment type="similarity">
    <text evidence="1">Belongs to the NAD(P)-dependent epimerase/dehydratase family. SDR39U1 subfamily.</text>
</comment>
<dbReference type="RefSeq" id="WP_091586182.1">
    <property type="nucleotide sequence ID" value="NZ_FNDU01000008.1"/>
</dbReference>
<dbReference type="PANTHER" id="PTHR11092:SF0">
    <property type="entry name" value="EPIMERASE FAMILY PROTEIN SDR39U1"/>
    <property type="match status" value="1"/>
</dbReference>
<protein>
    <recommendedName>
        <fullName evidence="6">TIGR01777 family protein</fullName>
    </recommendedName>
</protein>
<dbReference type="Gene3D" id="3.40.50.720">
    <property type="entry name" value="NAD(P)-binding Rossmann-like Domain"/>
    <property type="match status" value="1"/>
</dbReference>
<dbReference type="Pfam" id="PF01370">
    <property type="entry name" value="Epimerase"/>
    <property type="match status" value="1"/>
</dbReference>
<dbReference type="NCBIfam" id="TIGR01777">
    <property type="entry name" value="yfcH"/>
    <property type="match status" value="1"/>
</dbReference>
<reference evidence="4 5" key="1">
    <citation type="submission" date="2016-10" db="EMBL/GenBank/DDBJ databases">
        <authorList>
            <person name="de Groot N.N."/>
        </authorList>
    </citation>
    <scope>NUCLEOTIDE SEQUENCE [LARGE SCALE GENOMIC DNA]</scope>
    <source>
        <strain evidence="5">P4B,CCM 7963,CECT 7998,DSM 25260,IBRC-M 10614,KCTC 13821</strain>
    </source>
</reference>
<evidence type="ECO:0000313" key="4">
    <source>
        <dbReference type="EMBL" id="SDI53137.1"/>
    </source>
</evidence>
<dbReference type="OrthoDB" id="9801773at2"/>
<evidence type="ECO:0008006" key="6">
    <source>
        <dbReference type="Google" id="ProtNLM"/>
    </source>
</evidence>
<sequence>MNIAVTGGTGMVGSALTGYLTKNGHHVYILTRNSKNKQNKENITFVEWLHEKSAPENHLPPLDAIVNLAGASISSRWTKTQKKLIRNSRIDATREVIHIIQALEIKPNVLINASAVGYYGISKTEVFTEKSGPEGRNFLQDVCEKWEYEASRAEDFGIRTVYARFGLILDDKEGALPKMMLPYSFFTGGSIGSGDQWYSWVHLKDVVEMIVFAIEHNKASGPMNVTSPHPEQMKHFGQKLAKRMNRPHWIPAPSFAVKSLLGEMSILILEGQKVIPEQPLTWGYSFAFPYLEDTLEDLLK</sequence>
<accession>A0A1G8LCF9</accession>
<dbReference type="CDD" id="cd05242">
    <property type="entry name" value="SDR_a8"/>
    <property type="match status" value="1"/>
</dbReference>
<keyword evidence="5" id="KW-1185">Reference proteome</keyword>
<dbReference type="InterPro" id="IPR013549">
    <property type="entry name" value="DUF1731"/>
</dbReference>
<evidence type="ECO:0000259" key="3">
    <source>
        <dbReference type="Pfam" id="PF08338"/>
    </source>
</evidence>
<organism evidence="4 5">
    <name type="scientific">Alteribacillus bidgolensis</name>
    <dbReference type="NCBI Taxonomy" id="930129"/>
    <lineage>
        <taxon>Bacteria</taxon>
        <taxon>Bacillati</taxon>
        <taxon>Bacillota</taxon>
        <taxon>Bacilli</taxon>
        <taxon>Bacillales</taxon>
        <taxon>Bacillaceae</taxon>
        <taxon>Alteribacillus</taxon>
    </lineage>
</organism>
<dbReference type="InterPro" id="IPR036291">
    <property type="entry name" value="NAD(P)-bd_dom_sf"/>
</dbReference>
<dbReference type="AlphaFoldDB" id="A0A1G8LCF9"/>
<dbReference type="Proteomes" id="UP000199017">
    <property type="component" value="Unassembled WGS sequence"/>
</dbReference>
<feature type="domain" description="NAD-dependent epimerase/dehydratase" evidence="2">
    <location>
        <begin position="3"/>
        <end position="224"/>
    </location>
</feature>
<dbReference type="SUPFAM" id="SSF51735">
    <property type="entry name" value="NAD(P)-binding Rossmann-fold domains"/>
    <property type="match status" value="1"/>
</dbReference>
<dbReference type="PANTHER" id="PTHR11092">
    <property type="entry name" value="SUGAR NUCLEOTIDE EPIMERASE RELATED"/>
    <property type="match status" value="1"/>
</dbReference>
<dbReference type="Pfam" id="PF08338">
    <property type="entry name" value="DUF1731"/>
    <property type="match status" value="1"/>
</dbReference>
<proteinExistence type="inferred from homology"/>
<evidence type="ECO:0000313" key="5">
    <source>
        <dbReference type="Proteomes" id="UP000199017"/>
    </source>
</evidence>
<evidence type="ECO:0000259" key="2">
    <source>
        <dbReference type="Pfam" id="PF01370"/>
    </source>
</evidence>